<evidence type="ECO:0000256" key="4">
    <source>
        <dbReference type="ARBA" id="ARBA00022729"/>
    </source>
</evidence>
<evidence type="ECO:0000256" key="8">
    <source>
        <dbReference type="PIRSR" id="PIRSR000137-1"/>
    </source>
</evidence>
<evidence type="ECO:0000256" key="3">
    <source>
        <dbReference type="ARBA" id="ARBA00022630"/>
    </source>
</evidence>
<evidence type="ECO:0000256" key="1">
    <source>
        <dbReference type="ARBA" id="ARBA00001974"/>
    </source>
</evidence>
<dbReference type="InterPro" id="IPR012132">
    <property type="entry name" value="GMC_OxRdtase"/>
</dbReference>
<accession>A0A2A9NQN7</accession>
<dbReference type="PROSITE" id="PS00624">
    <property type="entry name" value="GMC_OXRED_2"/>
    <property type="match status" value="1"/>
</dbReference>
<feature type="binding site" evidence="9">
    <location>
        <position position="269"/>
    </location>
    <ligand>
        <name>FAD</name>
        <dbReference type="ChEBI" id="CHEBI:57692"/>
    </ligand>
</feature>
<dbReference type="InterPro" id="IPR036188">
    <property type="entry name" value="FAD/NAD-bd_sf"/>
</dbReference>
<dbReference type="SUPFAM" id="SSF54373">
    <property type="entry name" value="FAD-linked reductases, C-terminal domain"/>
    <property type="match status" value="1"/>
</dbReference>
<dbReference type="GO" id="GO:0050660">
    <property type="term" value="F:flavin adenine dinucleotide binding"/>
    <property type="evidence" value="ECO:0007669"/>
    <property type="project" value="InterPro"/>
</dbReference>
<feature type="active site" description="Proton donor" evidence="8">
    <location>
        <position position="557"/>
    </location>
</feature>
<dbReference type="Proteomes" id="UP000242287">
    <property type="component" value="Unassembled WGS sequence"/>
</dbReference>
<evidence type="ECO:0000313" key="11">
    <source>
        <dbReference type="EMBL" id="PFH50002.1"/>
    </source>
</evidence>
<sequence length="609" mass="66933">MLKRLVWGVLGAVVAAGGVNALLIFLNDSSMTANQVLSQQTFDYIIVGGGTTGLTVAWRLAETQSKRILVLEAGRSGVNDSLVTVPQHSFSFIGTDIDWFYFTQPQQFASGQRINLSSGKVLGGDSAVNGLVWTRPSKTEYDAFEALGAKGWNWNSMYAAMKKSEKINIPDAVHVQEFGYSVVPSSLGNSGPVDVSFPPFIPLQHQKFINASQELGHELNLDPYSGGNTGAYWSLSSQTSSAVRETSEFAYFDPVLATSNLIVLAEALVTKININTGVNASATGVEIRFPDGSIHTARLKSRGEVILSAGSIHTPQLLELSGIGNKDILNQFGIDVKVHLPGVGENYEDHPLTILTYKLKPGFLSFDALGYNATLKAEQEELYKKGQGWLTFANSGLNFSPIDKILNETEMQEARSILSQKPPNISQEQFDIVKDQIFNDVTQAEYLLFNSFSAGTNKEPNTSYVSMAITHLHPLSRGNIHIATTSIDDHPNINPNVLMADWDRWFLAKASAYARRFFQTQSFQEIFEPEEVFPGFQIQTQAQWEQYVKDNINLGYHSVGTASMLPRDKNGVVDAQLKVYGTCNIRVADVSIMPLLISAHTQVRIASFV</sequence>
<keyword evidence="4" id="KW-0732">Signal</keyword>
<dbReference type="PANTHER" id="PTHR11552">
    <property type="entry name" value="GLUCOSE-METHANOL-CHOLINE GMC OXIDOREDUCTASE"/>
    <property type="match status" value="1"/>
</dbReference>
<dbReference type="Gene3D" id="3.30.560.10">
    <property type="entry name" value="Glucose Oxidase, domain 3"/>
    <property type="match status" value="1"/>
</dbReference>
<keyword evidence="7" id="KW-0325">Glycoprotein</keyword>
<feature type="binding site" evidence="9">
    <location>
        <begin position="51"/>
        <end position="52"/>
    </location>
    <ligand>
        <name>FAD</name>
        <dbReference type="ChEBI" id="CHEBI:57692"/>
    </ligand>
</feature>
<feature type="binding site" evidence="9">
    <location>
        <begin position="129"/>
        <end position="132"/>
    </location>
    <ligand>
        <name>FAD</name>
        <dbReference type="ChEBI" id="CHEBI:57692"/>
    </ligand>
</feature>
<comment type="cofactor">
    <cofactor evidence="1 9">
        <name>FAD</name>
        <dbReference type="ChEBI" id="CHEBI:57692"/>
    </cofactor>
</comment>
<dbReference type="STRING" id="703135.A0A2A9NQN7"/>
<dbReference type="EMBL" id="KZ302014">
    <property type="protein sequence ID" value="PFH50002.1"/>
    <property type="molecule type" value="Genomic_DNA"/>
</dbReference>
<organism evidence="11 12">
    <name type="scientific">Amanita thiersii Skay4041</name>
    <dbReference type="NCBI Taxonomy" id="703135"/>
    <lineage>
        <taxon>Eukaryota</taxon>
        <taxon>Fungi</taxon>
        <taxon>Dikarya</taxon>
        <taxon>Basidiomycota</taxon>
        <taxon>Agaricomycotina</taxon>
        <taxon>Agaricomycetes</taxon>
        <taxon>Agaricomycetidae</taxon>
        <taxon>Agaricales</taxon>
        <taxon>Pluteineae</taxon>
        <taxon>Amanitaceae</taxon>
        <taxon>Amanita</taxon>
    </lineage>
</organism>
<dbReference type="Pfam" id="PF05199">
    <property type="entry name" value="GMC_oxred_C"/>
    <property type="match status" value="1"/>
</dbReference>
<evidence type="ECO:0000256" key="2">
    <source>
        <dbReference type="ARBA" id="ARBA00010790"/>
    </source>
</evidence>
<keyword evidence="3" id="KW-0285">Flavoprotein</keyword>
<feature type="binding site" evidence="9">
    <location>
        <position position="121"/>
    </location>
    <ligand>
        <name>FAD</name>
        <dbReference type="ChEBI" id="CHEBI:57692"/>
    </ligand>
</feature>
<evidence type="ECO:0000256" key="5">
    <source>
        <dbReference type="ARBA" id="ARBA00022827"/>
    </source>
</evidence>
<evidence type="ECO:0000256" key="7">
    <source>
        <dbReference type="ARBA" id="ARBA00023180"/>
    </source>
</evidence>
<dbReference type="OrthoDB" id="269227at2759"/>
<feature type="domain" description="Glucose-methanol-choline oxidoreductase N-terminal" evidence="10">
    <location>
        <begin position="310"/>
        <end position="324"/>
    </location>
</feature>
<feature type="active site" description="Proton acceptor" evidence="8">
    <location>
        <position position="600"/>
    </location>
</feature>
<evidence type="ECO:0000256" key="6">
    <source>
        <dbReference type="ARBA" id="ARBA00023002"/>
    </source>
</evidence>
<dbReference type="AlphaFoldDB" id="A0A2A9NQN7"/>
<keyword evidence="5 9" id="KW-0274">FAD</keyword>
<dbReference type="InterPro" id="IPR007867">
    <property type="entry name" value="GMC_OxRtase_C"/>
</dbReference>
<name>A0A2A9NQN7_9AGAR</name>
<evidence type="ECO:0000256" key="9">
    <source>
        <dbReference type="PIRSR" id="PIRSR000137-2"/>
    </source>
</evidence>
<dbReference type="Pfam" id="PF00732">
    <property type="entry name" value="GMC_oxred_N"/>
    <property type="match status" value="1"/>
</dbReference>
<gene>
    <name evidence="11" type="ORF">AMATHDRAFT_62023</name>
</gene>
<dbReference type="GO" id="GO:0016614">
    <property type="term" value="F:oxidoreductase activity, acting on CH-OH group of donors"/>
    <property type="evidence" value="ECO:0007669"/>
    <property type="project" value="InterPro"/>
</dbReference>
<protein>
    <submittedName>
        <fullName evidence="11">GMC oxidoreductase</fullName>
    </submittedName>
</protein>
<keyword evidence="12" id="KW-1185">Reference proteome</keyword>
<dbReference type="PIRSF" id="PIRSF000137">
    <property type="entry name" value="Alcohol_oxidase"/>
    <property type="match status" value="1"/>
</dbReference>
<dbReference type="Gene3D" id="3.50.50.60">
    <property type="entry name" value="FAD/NAD(P)-binding domain"/>
    <property type="match status" value="1"/>
</dbReference>
<dbReference type="SUPFAM" id="SSF51905">
    <property type="entry name" value="FAD/NAD(P)-binding domain"/>
    <property type="match status" value="1"/>
</dbReference>
<proteinExistence type="inferred from homology"/>
<dbReference type="InterPro" id="IPR000172">
    <property type="entry name" value="GMC_OxRdtase_N"/>
</dbReference>
<comment type="similarity">
    <text evidence="2">Belongs to the GMC oxidoreductase family.</text>
</comment>
<reference evidence="11 12" key="1">
    <citation type="submission" date="2014-02" db="EMBL/GenBank/DDBJ databases">
        <title>Transposable element dynamics among asymbiotic and ectomycorrhizal Amanita fungi.</title>
        <authorList>
            <consortium name="DOE Joint Genome Institute"/>
            <person name="Hess J."/>
            <person name="Skrede I."/>
            <person name="Wolfe B."/>
            <person name="LaButti K."/>
            <person name="Ohm R.A."/>
            <person name="Grigoriev I.V."/>
            <person name="Pringle A."/>
        </authorList>
    </citation>
    <scope>NUCLEOTIDE SEQUENCE [LARGE SCALE GENOMIC DNA]</scope>
    <source>
        <strain evidence="11 12">SKay4041</strain>
    </source>
</reference>
<keyword evidence="6" id="KW-0560">Oxidoreductase</keyword>
<evidence type="ECO:0000259" key="10">
    <source>
        <dbReference type="PROSITE" id="PS00624"/>
    </source>
</evidence>
<evidence type="ECO:0000313" key="12">
    <source>
        <dbReference type="Proteomes" id="UP000242287"/>
    </source>
</evidence>
<dbReference type="PANTHER" id="PTHR11552:SF201">
    <property type="entry name" value="GLUCOSE-METHANOL-CHOLINE OXIDOREDUCTASE N-TERMINAL DOMAIN-CONTAINING PROTEIN"/>
    <property type="match status" value="1"/>
</dbReference>